<dbReference type="PANTHER" id="PTHR30536">
    <property type="entry name" value="ALTRONATE/GALACTARATE DEHYDRATASE"/>
    <property type="match status" value="1"/>
</dbReference>
<feature type="domain" description="D-galactarate/Altronate dehydratase second" evidence="1">
    <location>
        <begin position="29"/>
        <end position="170"/>
    </location>
</feature>
<dbReference type="EMBL" id="CP001769">
    <property type="protein sequence ID" value="ADB38530.1"/>
    <property type="molecule type" value="Genomic_DNA"/>
</dbReference>
<proteinExistence type="predicted"/>
<dbReference type="Pfam" id="PF04295">
    <property type="entry name" value="GD_AH_second"/>
    <property type="match status" value="1"/>
</dbReference>
<gene>
    <name evidence="2" type="ordered locus">Slin_2512</name>
</gene>
<dbReference type="KEGG" id="sli:Slin_2512"/>
<reference evidence="2 3" key="1">
    <citation type="journal article" date="2010" name="Stand. Genomic Sci.">
        <title>Complete genome sequence of Spirosoma linguale type strain (1).</title>
        <authorList>
            <person name="Lail K."/>
            <person name="Sikorski J."/>
            <person name="Saunders E."/>
            <person name="Lapidus A."/>
            <person name="Glavina Del Rio T."/>
            <person name="Copeland A."/>
            <person name="Tice H."/>
            <person name="Cheng J.-F."/>
            <person name="Lucas S."/>
            <person name="Nolan M."/>
            <person name="Bruce D."/>
            <person name="Goodwin L."/>
            <person name="Pitluck S."/>
            <person name="Ivanova N."/>
            <person name="Mavromatis K."/>
            <person name="Ovchinnikova G."/>
            <person name="Pati A."/>
            <person name="Chen A."/>
            <person name="Palaniappan K."/>
            <person name="Land M."/>
            <person name="Hauser L."/>
            <person name="Chang Y.-J."/>
            <person name="Jeffries C.D."/>
            <person name="Chain P."/>
            <person name="Brettin T."/>
            <person name="Detter J.C."/>
            <person name="Schuetze A."/>
            <person name="Rohde M."/>
            <person name="Tindall B.J."/>
            <person name="Goeker M."/>
            <person name="Bristow J."/>
            <person name="Eisen J.A."/>
            <person name="Markowitz V."/>
            <person name="Hugenholtz P."/>
            <person name="Kyrpides N.C."/>
            <person name="Klenk H.-P."/>
            <person name="Chen F."/>
        </authorList>
    </citation>
    <scope>NUCLEOTIDE SEQUENCE [LARGE SCALE GENOMIC DNA]</scope>
    <source>
        <strain evidence="3">ATCC 33905 / DSM 74 / LMG 10896 / Claus 1</strain>
    </source>
</reference>
<evidence type="ECO:0000313" key="3">
    <source>
        <dbReference type="Proteomes" id="UP000002028"/>
    </source>
</evidence>
<dbReference type="GO" id="GO:0016829">
    <property type="term" value="F:lyase activity"/>
    <property type="evidence" value="ECO:0007669"/>
    <property type="project" value="InterPro"/>
</dbReference>
<dbReference type="eggNOG" id="COG2721">
    <property type="taxonomic scope" value="Bacteria"/>
</dbReference>
<dbReference type="PANTHER" id="PTHR30536:SF5">
    <property type="entry name" value="ALTRONATE DEHYDRATASE"/>
    <property type="match status" value="1"/>
</dbReference>
<dbReference type="RefSeq" id="WP_012927065.1">
    <property type="nucleotide sequence ID" value="NC_013730.1"/>
</dbReference>
<organism evidence="2 3">
    <name type="scientific">Spirosoma linguale (strain ATCC 33905 / DSM 74 / LMG 10896 / Claus 1)</name>
    <dbReference type="NCBI Taxonomy" id="504472"/>
    <lineage>
        <taxon>Bacteria</taxon>
        <taxon>Pseudomonadati</taxon>
        <taxon>Bacteroidota</taxon>
        <taxon>Cytophagia</taxon>
        <taxon>Cytophagales</taxon>
        <taxon>Cytophagaceae</taxon>
        <taxon>Spirosoma</taxon>
    </lineage>
</organism>
<keyword evidence="3" id="KW-1185">Reference proteome</keyword>
<accession>D2QGM2</accession>
<evidence type="ECO:0000259" key="1">
    <source>
        <dbReference type="Pfam" id="PF04295"/>
    </source>
</evidence>
<sequence>MSNSFVPSDFPGATHWRAESNRQSLSFMGYYRPDGRVGTRNYWLVISLAPVDPEQMALFQEACQTVLGYQCPNAYEQQLRNLREQYRAGSYFNTPAPQPVRSVPKPVFTNIDGIRFLPVYDDSAMALEAVLDVLAGYCTHANVGGITVLSGGATTDRVRALHQCIAKRDPAFSKPMLVVDRLTYRSDSDWLTAATYDTFRGMALLNKQTRRSAPLSRLVISTQQGKTNESLPNQVVDECVQFMASVGATVLLVDTNQSTDIHGVQLISETRDEPGALMPLTVLDSTLQLTLPGLDLPLKNSLVPIITLSSDQEQTQPGEPLLKYLLKLASGELRTPSERDGTV</sequence>
<dbReference type="HOGENOM" id="CLU_808687_0_0_10"/>
<dbReference type="Proteomes" id="UP000002028">
    <property type="component" value="Chromosome"/>
</dbReference>
<dbReference type="AlphaFoldDB" id="D2QGM2"/>
<dbReference type="InterPro" id="IPR007392">
    <property type="entry name" value="GD_AH_second"/>
</dbReference>
<dbReference type="STRING" id="504472.Slin_2512"/>
<name>D2QGM2_SPILD</name>
<dbReference type="InterPro" id="IPR052172">
    <property type="entry name" value="UxaA_altronate/galactarate_dh"/>
</dbReference>
<protein>
    <recommendedName>
        <fullName evidence="1">D-galactarate/Altronate dehydratase second domain-containing protein</fullName>
    </recommendedName>
</protein>
<evidence type="ECO:0000313" key="2">
    <source>
        <dbReference type="EMBL" id="ADB38530.1"/>
    </source>
</evidence>